<dbReference type="GO" id="GO:0047355">
    <property type="term" value="F:CDP-glycerol glycerophosphotransferase activity"/>
    <property type="evidence" value="ECO:0007669"/>
    <property type="project" value="UniProtKB-EC"/>
</dbReference>
<dbReference type="Pfam" id="PF04464">
    <property type="entry name" value="Glyphos_transf"/>
    <property type="match status" value="1"/>
</dbReference>
<dbReference type="Gene3D" id="3.40.50.12580">
    <property type="match status" value="1"/>
</dbReference>
<name>A0A1K2I3X5_9LACO</name>
<sequence>MKSKLKYLVAFLLKNIMNPINNIIPKKNRIVLYSNLGFRDNVLSLYNFLIKEHINNKFEIIIISNHFYQSTKSELNVKKVGPFNGLYYFLTSRYFFYCFGKYPIKPSSAQVVVNLGHGMPIKKIGNSELKYKNINYNYFDFVLSYSDFFDSIIEESFSASSSQIIHTGAPRNDELFNNKKSNVRNIIWMPTYQEHRSGSLLNPFNTKNDIQKLDSFLKRKNCILYIKLHPLETDTVRISSTSSNIQLINDKEILSQFTSLYDFLAETWGLITDFSSVSIDYLLTDNPIAYILNDKDSFASERGFNFDSLSDVTAGPIIQDKSDFFDFIELVCGEIDDKFKLKRDVLKHTFYEYFDNHSSERLLKKVGIKK</sequence>
<dbReference type="EC" id="2.7.8.12" evidence="7"/>
<dbReference type="GO" id="GO:0005886">
    <property type="term" value="C:plasma membrane"/>
    <property type="evidence" value="ECO:0007669"/>
    <property type="project" value="UniProtKB-SubCell"/>
</dbReference>
<gene>
    <name evidence="7" type="ORF">LREN565_0171</name>
</gene>
<evidence type="ECO:0000256" key="4">
    <source>
        <dbReference type="ARBA" id="ARBA00022679"/>
    </source>
</evidence>
<comment type="subcellular location">
    <subcellularLocation>
        <location evidence="1">Cell membrane</location>
        <topology evidence="1">Peripheral membrane protein</topology>
    </subcellularLocation>
</comment>
<dbReference type="AlphaFoldDB" id="A0A1K2I3X5"/>
<reference evidence="7" key="1">
    <citation type="submission" date="2016-11" db="EMBL/GenBank/DDBJ databases">
        <authorList>
            <person name="Jaros S."/>
            <person name="Januszkiewicz K."/>
            <person name="Wedrychowicz H."/>
        </authorList>
    </citation>
    <scope>NUCLEOTIDE SEQUENCE</scope>
    <source>
        <strain evidence="7">ACA-DC 565</strain>
    </source>
</reference>
<evidence type="ECO:0000313" key="7">
    <source>
        <dbReference type="EMBL" id="SFZ87058.1"/>
    </source>
</evidence>
<comment type="similarity">
    <text evidence="2">Belongs to the CDP-glycerol glycerophosphotransferase family.</text>
</comment>
<evidence type="ECO:0000256" key="6">
    <source>
        <dbReference type="ARBA" id="ARBA00023136"/>
    </source>
</evidence>
<dbReference type="GO" id="GO:0019350">
    <property type="term" value="P:teichoic acid biosynthetic process"/>
    <property type="evidence" value="ECO:0007669"/>
    <property type="project" value="UniProtKB-KW"/>
</dbReference>
<keyword evidence="6" id="KW-0472">Membrane</keyword>
<dbReference type="PANTHER" id="PTHR37316">
    <property type="entry name" value="TEICHOIC ACID GLYCEROL-PHOSPHATE PRIMASE"/>
    <property type="match status" value="1"/>
</dbReference>
<evidence type="ECO:0000256" key="3">
    <source>
        <dbReference type="ARBA" id="ARBA00022475"/>
    </source>
</evidence>
<keyword evidence="3" id="KW-1003">Cell membrane</keyword>
<organism evidence="7">
    <name type="scientific">Loigolactobacillus rennini</name>
    <dbReference type="NCBI Taxonomy" id="238013"/>
    <lineage>
        <taxon>Bacteria</taxon>
        <taxon>Bacillati</taxon>
        <taxon>Bacillota</taxon>
        <taxon>Bacilli</taxon>
        <taxon>Lactobacillales</taxon>
        <taxon>Lactobacillaceae</taxon>
        <taxon>Loigolactobacillus</taxon>
    </lineage>
</organism>
<dbReference type="InterPro" id="IPR007554">
    <property type="entry name" value="Glycerophosphate_synth"/>
</dbReference>
<accession>A0A1K2I3X5</accession>
<dbReference type="InterPro" id="IPR043148">
    <property type="entry name" value="TagF_C"/>
</dbReference>
<keyword evidence="4 7" id="KW-0808">Transferase</keyword>
<evidence type="ECO:0000256" key="1">
    <source>
        <dbReference type="ARBA" id="ARBA00004202"/>
    </source>
</evidence>
<dbReference type="InterPro" id="IPR051612">
    <property type="entry name" value="Teichoic_Acid_Biosynth"/>
</dbReference>
<dbReference type="InterPro" id="IPR043149">
    <property type="entry name" value="TagF_N"/>
</dbReference>
<dbReference type="PANTHER" id="PTHR37316:SF3">
    <property type="entry name" value="TEICHOIC ACID GLYCEROL-PHOSPHATE TRANSFERASE"/>
    <property type="match status" value="1"/>
</dbReference>
<keyword evidence="5" id="KW-0777">Teichoic acid biosynthesis</keyword>
<protein>
    <submittedName>
        <fullName evidence="7">CDP-glycerol:poly(Glycerophosphate) glycerophosphotransferase</fullName>
        <ecNumber evidence="7">2.7.8.12</ecNumber>
    </submittedName>
</protein>
<dbReference type="EMBL" id="LT634362">
    <property type="protein sequence ID" value="SFZ87058.1"/>
    <property type="molecule type" value="Genomic_DNA"/>
</dbReference>
<evidence type="ECO:0000256" key="5">
    <source>
        <dbReference type="ARBA" id="ARBA00022944"/>
    </source>
</evidence>
<evidence type="ECO:0000256" key="2">
    <source>
        <dbReference type="ARBA" id="ARBA00010488"/>
    </source>
</evidence>
<dbReference type="Gene3D" id="3.40.50.11820">
    <property type="match status" value="1"/>
</dbReference>
<proteinExistence type="inferred from homology"/>